<feature type="transmembrane region" description="Helical" evidence="2">
    <location>
        <begin position="100"/>
        <end position="120"/>
    </location>
</feature>
<feature type="transmembrane region" description="Helical" evidence="2">
    <location>
        <begin position="127"/>
        <end position="154"/>
    </location>
</feature>
<feature type="region of interest" description="Disordered" evidence="1">
    <location>
        <begin position="1"/>
        <end position="30"/>
    </location>
</feature>
<feature type="transmembrane region" description="Helical" evidence="2">
    <location>
        <begin position="166"/>
        <end position="185"/>
    </location>
</feature>
<keyword evidence="4" id="KW-1185">Reference proteome</keyword>
<keyword evidence="2" id="KW-0812">Transmembrane</keyword>
<evidence type="ECO:0000256" key="1">
    <source>
        <dbReference type="SAM" id="MobiDB-lite"/>
    </source>
</evidence>
<feature type="transmembrane region" description="Helical" evidence="2">
    <location>
        <begin position="51"/>
        <end position="69"/>
    </location>
</feature>
<comment type="caution">
    <text evidence="3">The sequence shown here is derived from an EMBL/GenBank/DDBJ whole genome shotgun (WGS) entry which is preliminary data.</text>
</comment>
<evidence type="ECO:0000313" key="4">
    <source>
        <dbReference type="Proteomes" id="UP000700596"/>
    </source>
</evidence>
<dbReference type="OrthoDB" id="3254104at2759"/>
<dbReference type="EMBL" id="JAGMWT010000025">
    <property type="protein sequence ID" value="KAH7111109.1"/>
    <property type="molecule type" value="Genomic_DNA"/>
</dbReference>
<evidence type="ECO:0000256" key="2">
    <source>
        <dbReference type="SAM" id="Phobius"/>
    </source>
</evidence>
<sequence length="206" mass="22950">MNEKATLDAKNAGDRSSLTEFNGADEAHEEPSMQTPYMVMSIKANQAQQRYNIFAGLFAWLTLAGYVVFPNTFTSLRSSDSLSGSKGGQIIQETVRNVQLLPLAGLSCLIGIAGICWLWWRWRRNYVWLIARIFLPGLSHSLIGLLTTVASVITTQDRHFSVTAKITITIITVWGATMLILTIVYDRTLNKIMTSHDKEVVENGEP</sequence>
<organism evidence="3 4">
    <name type="scientific">Dendryphion nanum</name>
    <dbReference type="NCBI Taxonomy" id="256645"/>
    <lineage>
        <taxon>Eukaryota</taxon>
        <taxon>Fungi</taxon>
        <taxon>Dikarya</taxon>
        <taxon>Ascomycota</taxon>
        <taxon>Pezizomycotina</taxon>
        <taxon>Dothideomycetes</taxon>
        <taxon>Pleosporomycetidae</taxon>
        <taxon>Pleosporales</taxon>
        <taxon>Torulaceae</taxon>
        <taxon>Dendryphion</taxon>
    </lineage>
</organism>
<gene>
    <name evidence="3" type="ORF">B0J11DRAFT_447671</name>
</gene>
<reference evidence="3" key="1">
    <citation type="journal article" date="2021" name="Nat. Commun.">
        <title>Genetic determinants of endophytism in the Arabidopsis root mycobiome.</title>
        <authorList>
            <person name="Mesny F."/>
            <person name="Miyauchi S."/>
            <person name="Thiergart T."/>
            <person name="Pickel B."/>
            <person name="Atanasova L."/>
            <person name="Karlsson M."/>
            <person name="Huettel B."/>
            <person name="Barry K.W."/>
            <person name="Haridas S."/>
            <person name="Chen C."/>
            <person name="Bauer D."/>
            <person name="Andreopoulos W."/>
            <person name="Pangilinan J."/>
            <person name="LaButti K."/>
            <person name="Riley R."/>
            <person name="Lipzen A."/>
            <person name="Clum A."/>
            <person name="Drula E."/>
            <person name="Henrissat B."/>
            <person name="Kohler A."/>
            <person name="Grigoriev I.V."/>
            <person name="Martin F.M."/>
            <person name="Hacquard S."/>
        </authorList>
    </citation>
    <scope>NUCLEOTIDE SEQUENCE</scope>
    <source>
        <strain evidence="3">MPI-CAGE-CH-0243</strain>
    </source>
</reference>
<feature type="compositionally biased region" description="Basic and acidic residues" evidence="1">
    <location>
        <begin position="1"/>
        <end position="13"/>
    </location>
</feature>
<protein>
    <submittedName>
        <fullName evidence="3">Uncharacterized protein</fullName>
    </submittedName>
</protein>
<dbReference type="Proteomes" id="UP000700596">
    <property type="component" value="Unassembled WGS sequence"/>
</dbReference>
<evidence type="ECO:0000313" key="3">
    <source>
        <dbReference type="EMBL" id="KAH7111109.1"/>
    </source>
</evidence>
<keyword evidence="2" id="KW-0472">Membrane</keyword>
<dbReference type="AlphaFoldDB" id="A0A9P9I964"/>
<accession>A0A9P9I964</accession>
<name>A0A9P9I964_9PLEO</name>
<keyword evidence="2" id="KW-1133">Transmembrane helix</keyword>
<proteinExistence type="predicted"/>